<dbReference type="RefSeq" id="WP_092529067.1">
    <property type="nucleotide sequence ID" value="NZ_FNCI01000026.1"/>
</dbReference>
<protein>
    <submittedName>
        <fullName evidence="1">Uncharacterized protein</fullName>
    </submittedName>
</protein>
<name>A0A1G7VPS4_9GAMM</name>
<dbReference type="STRING" id="284577.SAMN05216571_1269"/>
<reference evidence="1 2" key="1">
    <citation type="submission" date="2016-10" db="EMBL/GenBank/DDBJ databases">
        <authorList>
            <person name="de Groot N.N."/>
        </authorList>
    </citation>
    <scope>NUCLEOTIDE SEQUENCE [LARGE SCALE GENOMIC DNA]</scope>
    <source>
        <strain evidence="1 2">BH539</strain>
    </source>
</reference>
<evidence type="ECO:0000313" key="1">
    <source>
        <dbReference type="EMBL" id="SDG60910.1"/>
    </source>
</evidence>
<evidence type="ECO:0000313" key="2">
    <source>
        <dbReference type="Proteomes" id="UP000198641"/>
    </source>
</evidence>
<keyword evidence="2" id="KW-1185">Reference proteome</keyword>
<gene>
    <name evidence="1" type="ORF">SAMN05216571_1269</name>
</gene>
<dbReference type="Proteomes" id="UP000198641">
    <property type="component" value="Unassembled WGS sequence"/>
</dbReference>
<dbReference type="EMBL" id="FNCI01000026">
    <property type="protein sequence ID" value="SDG60910.1"/>
    <property type="molecule type" value="Genomic_DNA"/>
</dbReference>
<organism evidence="1 2">
    <name type="scientific">Onishia taeanensis</name>
    <dbReference type="NCBI Taxonomy" id="284577"/>
    <lineage>
        <taxon>Bacteria</taxon>
        <taxon>Pseudomonadati</taxon>
        <taxon>Pseudomonadota</taxon>
        <taxon>Gammaproteobacteria</taxon>
        <taxon>Oceanospirillales</taxon>
        <taxon>Halomonadaceae</taxon>
        <taxon>Onishia</taxon>
    </lineage>
</organism>
<proteinExistence type="predicted"/>
<dbReference type="OrthoDB" id="8481942at2"/>
<accession>A0A1G7VPS4</accession>
<dbReference type="AlphaFoldDB" id="A0A1G7VPS4"/>
<sequence>MRVKVGDTWYDSTEQPICLQLNELEQEQISNMGPPTANNCKYGVFPDVNALSREEMLEWMKEDGEK</sequence>